<evidence type="ECO:0000256" key="2">
    <source>
        <dbReference type="ARBA" id="ARBA00022448"/>
    </source>
</evidence>
<dbReference type="Proteomes" id="UP000319732">
    <property type="component" value="Unassembled WGS sequence"/>
</dbReference>
<evidence type="ECO:0000256" key="6">
    <source>
        <dbReference type="ARBA" id="ARBA00023004"/>
    </source>
</evidence>
<dbReference type="OrthoDB" id="7051185at2"/>
<dbReference type="SUPFAM" id="SSF56935">
    <property type="entry name" value="Porins"/>
    <property type="match status" value="1"/>
</dbReference>
<reference evidence="15 16" key="1">
    <citation type="submission" date="2019-06" db="EMBL/GenBank/DDBJ databases">
        <title>Whole genome sequence for Cellvibrionaceae sp. R142.</title>
        <authorList>
            <person name="Wang G."/>
        </authorList>
    </citation>
    <scope>NUCLEOTIDE SEQUENCE [LARGE SCALE GENOMIC DNA]</scope>
    <source>
        <strain evidence="15 16">R142</strain>
    </source>
</reference>
<comment type="subcellular location">
    <subcellularLocation>
        <location evidence="1 11">Cell outer membrane</location>
        <topology evidence="1 11">Multi-pass membrane protein</topology>
    </subcellularLocation>
</comment>
<dbReference type="Pfam" id="PF07715">
    <property type="entry name" value="Plug"/>
    <property type="match status" value="1"/>
</dbReference>
<dbReference type="PROSITE" id="PS52016">
    <property type="entry name" value="TONB_DEPENDENT_REC_3"/>
    <property type="match status" value="1"/>
</dbReference>
<keyword evidence="7" id="KW-0406">Ion transport</keyword>
<dbReference type="InterPro" id="IPR036942">
    <property type="entry name" value="Beta-barrel_TonB_sf"/>
</dbReference>
<evidence type="ECO:0000259" key="13">
    <source>
        <dbReference type="Pfam" id="PF00593"/>
    </source>
</evidence>
<sequence length="778" mass="85142">MKNKREAKCMKPQRYLRHSGFTPTFIFTVFAVAATTNSTQANDNALLEEVVVTAQKREQSLDDIGIAIDAFTGQQLRESGANSLLDISQLSPGLNIRGPFGDFGYPIITLRGVNTDGFIETLPQSTAVYADGVYLSQPPMLGFRMLDLERVEVLKGPQGTLYGRNTIAGAVNFVANRPTFEREGYVNAGYGRYNRFTLETAHGGALSETVAGRIAVKYLRQTDSPLTNLNPDVGDGGELDQVSGRLSLLFEPSDEVELLVQVYAGRDESDVWPFALIPGGEDTDGDGIPDRLCNEFFTGNVSAAQRNCLAGDPFGSGDTFNDTDGDPYTINQNAIGRHNNESVGAMVELNWDLGDMGFTSVTGWDDFSRRDELDEDAGPTTAIDNVRSSDIKQFSQELRLSSGDAAAMTWLAGLYFSDDELTGDPSFDSGGRRDTSTLETRTYGLYGQVEYPLSDDLTLIAGGRYTQVERDFSYRTNGFFAAPALQAGITDDFSDGDWSGKIGLDWRVSEDTLVYASVSRGFNAGTYNSQFIDAVIDIDPTSSETIVAYETGIKTKFANGRASLEASTYFYDYQDIQVVAVVPRGTIDANVLTNADGADLYGFETQLRLLPTDWLDINLGISYINSELGELSSPAPGTGLDSPAPFNGDPFAGGQIVDLEGESLPNAPEWSFNSSFTVTLPVNGQYDFVARADISWEDEIKRDLIGTRALYTEDHWNVDASFSVQTADDKWRFSVWGKNLADETWITEAYQVLGFGFYIAGANYNYPRTFGLSVDYGY</sequence>
<evidence type="ECO:0000256" key="11">
    <source>
        <dbReference type="PROSITE-ProRule" id="PRU01360"/>
    </source>
</evidence>
<name>A0A545TK60_9GAMM</name>
<keyword evidence="3 11" id="KW-1134">Transmembrane beta strand</keyword>
<dbReference type="Gene3D" id="2.40.170.20">
    <property type="entry name" value="TonB-dependent receptor, beta-barrel domain"/>
    <property type="match status" value="1"/>
</dbReference>
<feature type="domain" description="TonB-dependent receptor-like beta-barrel" evidence="13">
    <location>
        <begin position="312"/>
        <end position="740"/>
    </location>
</feature>
<evidence type="ECO:0000256" key="3">
    <source>
        <dbReference type="ARBA" id="ARBA00022452"/>
    </source>
</evidence>
<evidence type="ECO:0000256" key="1">
    <source>
        <dbReference type="ARBA" id="ARBA00004571"/>
    </source>
</evidence>
<keyword evidence="5 11" id="KW-0812">Transmembrane</keyword>
<evidence type="ECO:0000256" key="8">
    <source>
        <dbReference type="ARBA" id="ARBA00023077"/>
    </source>
</evidence>
<evidence type="ECO:0000256" key="5">
    <source>
        <dbReference type="ARBA" id="ARBA00022692"/>
    </source>
</evidence>
<evidence type="ECO:0000313" key="15">
    <source>
        <dbReference type="EMBL" id="TQV77614.1"/>
    </source>
</evidence>
<evidence type="ECO:0000256" key="9">
    <source>
        <dbReference type="ARBA" id="ARBA00023136"/>
    </source>
</evidence>
<dbReference type="CDD" id="cd01347">
    <property type="entry name" value="ligand_gated_channel"/>
    <property type="match status" value="1"/>
</dbReference>
<evidence type="ECO:0000256" key="10">
    <source>
        <dbReference type="ARBA" id="ARBA00023237"/>
    </source>
</evidence>
<keyword evidence="9 11" id="KW-0472">Membrane</keyword>
<organism evidence="15 16">
    <name type="scientific">Exilibacterium tricleocarpae</name>
    <dbReference type="NCBI Taxonomy" id="2591008"/>
    <lineage>
        <taxon>Bacteria</taxon>
        <taxon>Pseudomonadati</taxon>
        <taxon>Pseudomonadota</taxon>
        <taxon>Gammaproteobacteria</taxon>
        <taxon>Cellvibrionales</taxon>
        <taxon>Cellvibrionaceae</taxon>
        <taxon>Exilibacterium</taxon>
    </lineage>
</organism>
<evidence type="ECO:0000256" key="12">
    <source>
        <dbReference type="RuleBase" id="RU003357"/>
    </source>
</evidence>
<dbReference type="AlphaFoldDB" id="A0A545TK60"/>
<keyword evidence="4" id="KW-0410">Iron transport</keyword>
<protein>
    <submittedName>
        <fullName evidence="15">TonB-dependent receptor</fullName>
    </submittedName>
</protein>
<dbReference type="PANTHER" id="PTHR32552">
    <property type="entry name" value="FERRICHROME IRON RECEPTOR-RELATED"/>
    <property type="match status" value="1"/>
</dbReference>
<dbReference type="GO" id="GO:0009279">
    <property type="term" value="C:cell outer membrane"/>
    <property type="evidence" value="ECO:0007669"/>
    <property type="project" value="UniProtKB-SubCell"/>
</dbReference>
<keyword evidence="8 12" id="KW-0798">TonB box</keyword>
<evidence type="ECO:0000256" key="7">
    <source>
        <dbReference type="ARBA" id="ARBA00023065"/>
    </source>
</evidence>
<keyword evidence="15" id="KW-0675">Receptor</keyword>
<evidence type="ECO:0000259" key="14">
    <source>
        <dbReference type="Pfam" id="PF07715"/>
    </source>
</evidence>
<dbReference type="PANTHER" id="PTHR32552:SF81">
    <property type="entry name" value="TONB-DEPENDENT OUTER MEMBRANE RECEPTOR"/>
    <property type="match status" value="1"/>
</dbReference>
<comment type="caution">
    <text evidence="15">The sequence shown here is derived from an EMBL/GenBank/DDBJ whole genome shotgun (WGS) entry which is preliminary data.</text>
</comment>
<dbReference type="Pfam" id="PF00593">
    <property type="entry name" value="TonB_dep_Rec_b-barrel"/>
    <property type="match status" value="1"/>
</dbReference>
<evidence type="ECO:0000313" key="16">
    <source>
        <dbReference type="Proteomes" id="UP000319732"/>
    </source>
</evidence>
<dbReference type="InterPro" id="IPR000531">
    <property type="entry name" value="Beta-barrel_TonB"/>
</dbReference>
<feature type="domain" description="TonB-dependent receptor plug" evidence="14">
    <location>
        <begin position="62"/>
        <end position="170"/>
    </location>
</feature>
<dbReference type="EMBL" id="VHSG01000014">
    <property type="protein sequence ID" value="TQV77614.1"/>
    <property type="molecule type" value="Genomic_DNA"/>
</dbReference>
<keyword evidence="10 11" id="KW-0998">Cell outer membrane</keyword>
<dbReference type="InterPro" id="IPR012910">
    <property type="entry name" value="Plug_dom"/>
</dbReference>
<gene>
    <name evidence="15" type="ORF">FKG94_14670</name>
</gene>
<evidence type="ECO:0000256" key="4">
    <source>
        <dbReference type="ARBA" id="ARBA00022496"/>
    </source>
</evidence>
<keyword evidence="16" id="KW-1185">Reference proteome</keyword>
<dbReference type="GO" id="GO:0006826">
    <property type="term" value="P:iron ion transport"/>
    <property type="evidence" value="ECO:0007669"/>
    <property type="project" value="UniProtKB-KW"/>
</dbReference>
<dbReference type="InterPro" id="IPR039426">
    <property type="entry name" value="TonB-dep_rcpt-like"/>
</dbReference>
<accession>A0A545TK60</accession>
<keyword evidence="2 11" id="KW-0813">Transport</keyword>
<proteinExistence type="inferred from homology"/>
<keyword evidence="6" id="KW-0408">Iron</keyword>
<comment type="similarity">
    <text evidence="11 12">Belongs to the TonB-dependent receptor family.</text>
</comment>